<gene>
    <name evidence="1" type="primary">DCL2</name>
    <name evidence="1" type="ORF">H2198_002137</name>
</gene>
<reference evidence="1" key="1">
    <citation type="submission" date="2022-10" db="EMBL/GenBank/DDBJ databases">
        <title>Culturing micro-colonial fungi from biological soil crusts in the Mojave desert and describing Neophaeococcomyces mojavensis, and introducing the new genera and species Taxawa tesnikishii.</title>
        <authorList>
            <person name="Kurbessoian T."/>
            <person name="Stajich J.E."/>
        </authorList>
    </citation>
    <scope>NUCLEOTIDE SEQUENCE</scope>
    <source>
        <strain evidence="1">JES_112</strain>
    </source>
</reference>
<evidence type="ECO:0000313" key="1">
    <source>
        <dbReference type="EMBL" id="KAJ9661193.1"/>
    </source>
</evidence>
<protein>
    <submittedName>
        <fullName evidence="1">Dicer-like protein 2</fullName>
    </submittedName>
</protein>
<dbReference type="Proteomes" id="UP001172386">
    <property type="component" value="Unassembled WGS sequence"/>
</dbReference>
<sequence length="1377" mass="155093">MTTENTARLHSRAYQLEMFEESMKRNIIVAMGTGSGKTHIASLRIEAELQRTPNKRVWFTAPNVVLAEQQHEFLSSQLPQYQMRTLLGHDNLHLWETLQVWNDALANINIVISTPQVLLDGLGNGFLQLRDISLLIFDEAHHCRDDSPTALTMRNFYHPLKSQSSTDVPHVLGLTASSQMNRKIDSTHKLETLLDAVCRTPTRSIEEYAQHTYLPRVVPIDITSNNQPRSKLLEALGSIFAATKLSDDPYYLKLKNATNLNLESSQKLAKFEKKQTTPAISELKALLGNAEHLHDSLGSWASDRFIKSCVSNWHRKILNQNEYHDSIGYLTERFIDNTLARLRDLPFEVTATHKANIAPKASTLIQYLSSQYRQGIAVIIFVERRSAAFALCELLRSCPELKQYRVFSFVGLATGTKTSLIEVADIGVQKKAFADFRSGSQDICIATSVAEEGVDIQAVNIVIRYDDPKQFVAFVQSRGRARKQESQFVYFRAIDGKPNKYAQWECLEAELQEKYRNEMRDLQTHLNAEDQKENGDEVYVVPSTGARLDYSNSKTHLEHFCATLSKPANPLYILNGEVGIGIGAKAVLPSSLPSQLQHVYGKKACWLTQRLAERDAAFEAYKALHIAGLVDDHLMPIRPEKSKVPQERHGLKQLHVEGEAQVWNEIDINNLYAHRVEVTYSKDEQYPVLIMVLPRSLPHVLEFALSESTSRSLHVTISPMGQWYGDVLHAKEKTKILFKMAFHTGSAFESLDDINSIPLLLLPESGQIEGWQEHTLFDFLSYHTFLINQQPLLIWLKKRARPYVWRPPHNLYASTIIPATPIRKLQIYTGLRNSTENASQSFTNLRLEECITRGIGTVFGPVVLLIPSILHMVGAALRANMARQTVLSSTNLRSGQNLTTALLAKSSAGVLNYERLEFLGDAMLKYYTTLQLFGDHGEATEGVLTAKALDIVSNIRLETAIQNIELARYITTEAPVQAHWKVPKTGNDEPRPLRKLLSKTVADCAESILGAAFLDGKEVDEADANCISVLRLLLPEVVWRTPADWVRKLAFPEINQQDTILRTSIKKMLGYSFRNASLLREALTHSSLMPGQQSLDRLEFLGDAIIDRIVKTKLFAYGNLDASRMTKSRHALASHHWLAYCALGAQYTLPVNNIDTSRKRQTLTVQTNKIVHLTSLVCFSDSTPREQVSKSQVRYTKFRNQIEAELGTSFPWTSLRKNNAPKVCSDIIESLVAAIYLDCGSLDECERVLNHVGVMRLIERMAVDKEYEVETPEYRLHVLCAEKRIIFKITSDENIDSHTAKVTLDGMQFVQVEAGCRDEAESKAAEKALEGLLAWQEHHLTDSDYTCTSQNTVMAGIDRPSSDKGADEGDDMVLDEQ</sequence>
<dbReference type="EMBL" id="JAPDRQ010000025">
    <property type="protein sequence ID" value="KAJ9661193.1"/>
    <property type="molecule type" value="Genomic_DNA"/>
</dbReference>
<organism evidence="1 2">
    <name type="scientific">Neophaeococcomyces mojaviensis</name>
    <dbReference type="NCBI Taxonomy" id="3383035"/>
    <lineage>
        <taxon>Eukaryota</taxon>
        <taxon>Fungi</taxon>
        <taxon>Dikarya</taxon>
        <taxon>Ascomycota</taxon>
        <taxon>Pezizomycotina</taxon>
        <taxon>Eurotiomycetes</taxon>
        <taxon>Chaetothyriomycetidae</taxon>
        <taxon>Chaetothyriales</taxon>
        <taxon>Chaetothyriales incertae sedis</taxon>
        <taxon>Neophaeococcomyces</taxon>
    </lineage>
</organism>
<name>A0ACC3AFL3_9EURO</name>
<comment type="caution">
    <text evidence="1">The sequence shown here is derived from an EMBL/GenBank/DDBJ whole genome shotgun (WGS) entry which is preliminary data.</text>
</comment>
<accession>A0ACC3AFL3</accession>
<evidence type="ECO:0000313" key="2">
    <source>
        <dbReference type="Proteomes" id="UP001172386"/>
    </source>
</evidence>
<proteinExistence type="predicted"/>
<keyword evidence="2" id="KW-1185">Reference proteome</keyword>